<feature type="transmembrane region" description="Helical" evidence="1">
    <location>
        <begin position="391"/>
        <end position="407"/>
    </location>
</feature>
<gene>
    <name evidence="2" type="ORF">NIES46_14180</name>
</gene>
<keyword evidence="3" id="KW-1185">Reference proteome</keyword>
<keyword evidence="1" id="KW-0472">Membrane</keyword>
<feature type="transmembrane region" description="Helical" evidence="1">
    <location>
        <begin position="59"/>
        <end position="77"/>
    </location>
</feature>
<feature type="transmembrane region" description="Helical" evidence="1">
    <location>
        <begin position="195"/>
        <end position="214"/>
    </location>
</feature>
<feature type="transmembrane region" description="Helical" evidence="1">
    <location>
        <begin position="221"/>
        <end position="239"/>
    </location>
</feature>
<dbReference type="EMBL" id="BIMW01000072">
    <property type="protein sequence ID" value="GCE93368.1"/>
    <property type="molecule type" value="Genomic_DNA"/>
</dbReference>
<feature type="transmembrane region" description="Helical" evidence="1">
    <location>
        <begin position="333"/>
        <end position="354"/>
    </location>
</feature>
<protein>
    <submittedName>
        <fullName evidence="2">Uncharacterized protein</fullName>
    </submittedName>
</protein>
<reference evidence="2 3" key="1">
    <citation type="journal article" date="2019" name="J Genomics">
        <title>The Draft Genome of a Hydrogen-producing Cyanobacterium, Arthrospira platensis NIES-46.</title>
        <authorList>
            <person name="Suzuki S."/>
            <person name="Yamaguchi H."/>
            <person name="Kawachi M."/>
        </authorList>
    </citation>
    <scope>NUCLEOTIDE SEQUENCE [LARGE SCALE GENOMIC DNA]</scope>
    <source>
        <strain evidence="2 3">NIES-46</strain>
    </source>
</reference>
<evidence type="ECO:0000313" key="2">
    <source>
        <dbReference type="EMBL" id="GCE93368.1"/>
    </source>
</evidence>
<feature type="transmembrane region" description="Helical" evidence="1">
    <location>
        <begin position="103"/>
        <end position="122"/>
    </location>
</feature>
<sequence>MSDRKFTPPPSLAVVLIITLTSWIILVPLVNPIAIPIRNNTTGVISQASIENISPYTDYLKYLILLFTPPLLTLIVWKFRKTSPGEYLHPVINITAKTLSQNWFLATATGILLLAWVINIPFNQFQITSLLRDSFHEGEFLGFWPNFSQLEKPFINTVLIHGYGMDVLPTEIAMSFISNNNGIALSRLVVNLQNALTAVGYFWILWEITGLVGLKKSKLPIFLLLCLFWCIFDSIFFKFDGRRGTWFVFQIAITLRYFRLFLPWETPQQLQSNHVGDSHHFPRRQAIILSLLVGLSIPGGFLYVYDRAIYFLAVYLITCIISLFLPSQTSKTWLTATFTGVVISLSAIAIFLGLDQVNAIASQIAYWGKYGRYISFIPLPPFQMTFISQKFWLSILIQAGVLTYLTWDLISHNFQLKPFVRKHLFTLILLSAAGVYMRITLDRSDLGHAYHGAIMTAFLTVYLLLLAYRRYLENPLHQLTLTLPQKLSIGVLLIFILTSESGFNVLEASQKLSQLPAAISVPDTELLKPDYLEAKNVMSPEIANQSCFFNVTSEGLWYYLYNKPSCSKYSYVLYAKPTVAQNQVIQDLERTQPPIILLTNDVWFQNPWDEVLKADSASLIYQYILQKYRPHKFVQSHWFWRRSDIPPTFATTDQFNGAIDVIPESPIRVGQPSVLTGWGVIPENRKPADAVYLSLGDNNQLIAVGEVNIPRWDVASVLGIPEYAQSGWRLRIPTASLPPGEISLKVWAYNSENHQLTQIGEAIDIIKLSQDGART</sequence>
<feature type="transmembrane region" description="Helical" evidence="1">
    <location>
        <begin position="449"/>
        <end position="468"/>
    </location>
</feature>
<proteinExistence type="predicted"/>
<feature type="transmembrane region" description="Helical" evidence="1">
    <location>
        <begin position="285"/>
        <end position="303"/>
    </location>
</feature>
<keyword evidence="1" id="KW-0812">Transmembrane</keyword>
<evidence type="ECO:0000313" key="3">
    <source>
        <dbReference type="Proteomes" id="UP000326169"/>
    </source>
</evidence>
<feature type="transmembrane region" description="Helical" evidence="1">
    <location>
        <begin position="419"/>
        <end position="437"/>
    </location>
</feature>
<accession>A0A5M3T5T6</accession>
<organism evidence="2 3">
    <name type="scientific">Limnospira platensis NIES-46</name>
    <dbReference type="NCBI Taxonomy" id="1236695"/>
    <lineage>
        <taxon>Bacteria</taxon>
        <taxon>Bacillati</taxon>
        <taxon>Cyanobacteriota</taxon>
        <taxon>Cyanophyceae</taxon>
        <taxon>Oscillatoriophycideae</taxon>
        <taxon>Oscillatoriales</taxon>
        <taxon>Sirenicapillariaceae</taxon>
        <taxon>Limnospira</taxon>
    </lineage>
</organism>
<feature type="transmembrane region" description="Helical" evidence="1">
    <location>
        <begin position="12"/>
        <end position="30"/>
    </location>
</feature>
<dbReference type="Proteomes" id="UP000326169">
    <property type="component" value="Unassembled WGS sequence"/>
</dbReference>
<name>A0A5M3T5T6_LIMPL</name>
<dbReference type="RefSeq" id="WP_014275757.1">
    <property type="nucleotide sequence ID" value="NZ_BIMW01000072.1"/>
</dbReference>
<comment type="caution">
    <text evidence="2">The sequence shown here is derived from an EMBL/GenBank/DDBJ whole genome shotgun (WGS) entry which is preliminary data.</text>
</comment>
<evidence type="ECO:0000256" key="1">
    <source>
        <dbReference type="SAM" id="Phobius"/>
    </source>
</evidence>
<keyword evidence="1" id="KW-1133">Transmembrane helix</keyword>
<dbReference type="GeneID" id="301682298"/>
<feature type="transmembrane region" description="Helical" evidence="1">
    <location>
        <begin position="309"/>
        <end position="326"/>
    </location>
</feature>